<feature type="transmembrane region" description="Helical" evidence="2">
    <location>
        <begin position="61"/>
        <end position="84"/>
    </location>
</feature>
<protein>
    <submittedName>
        <fullName evidence="4">Mavicyanin</fullName>
    </submittedName>
</protein>
<dbReference type="PANTHER" id="PTHR33021">
    <property type="entry name" value="BLUE COPPER PROTEIN"/>
    <property type="match status" value="1"/>
</dbReference>
<evidence type="ECO:0000256" key="1">
    <source>
        <dbReference type="SAM" id="MobiDB-lite"/>
    </source>
</evidence>
<dbReference type="GO" id="GO:0005886">
    <property type="term" value="C:plasma membrane"/>
    <property type="evidence" value="ECO:0007669"/>
    <property type="project" value="TreeGrafter"/>
</dbReference>
<feature type="compositionally biased region" description="Basic and acidic residues" evidence="1">
    <location>
        <begin position="1"/>
        <end position="11"/>
    </location>
</feature>
<dbReference type="EMBL" id="GDJX01013750">
    <property type="protein sequence ID" value="JAT54186.1"/>
    <property type="molecule type" value="Transcribed_RNA"/>
</dbReference>
<sequence length="125" mass="12720">GKPRAPSKEENNSPLAPLPRPPPPPCCLSVCSCSGPSAMAASGTVAAAAPGKRKGMGASPALCYVALLAMAVAGMATPTAAAVYKVGESAGWTIIGNVNYTTWAASKAFHVGDTIVFKYNKQFHN</sequence>
<organism evidence="4">
    <name type="scientific">Anthurium amnicola</name>
    <dbReference type="NCBI Taxonomy" id="1678845"/>
    <lineage>
        <taxon>Eukaryota</taxon>
        <taxon>Viridiplantae</taxon>
        <taxon>Streptophyta</taxon>
        <taxon>Embryophyta</taxon>
        <taxon>Tracheophyta</taxon>
        <taxon>Spermatophyta</taxon>
        <taxon>Magnoliopsida</taxon>
        <taxon>Liliopsida</taxon>
        <taxon>Araceae</taxon>
        <taxon>Pothoideae</taxon>
        <taxon>Potheae</taxon>
        <taxon>Anthurium</taxon>
    </lineage>
</organism>
<dbReference type="SUPFAM" id="SSF49503">
    <property type="entry name" value="Cupredoxins"/>
    <property type="match status" value="1"/>
</dbReference>
<name>A0A1D1YHQ5_9ARAE</name>
<keyword evidence="2" id="KW-0472">Membrane</keyword>
<reference evidence="4" key="1">
    <citation type="submission" date="2015-07" db="EMBL/GenBank/DDBJ databases">
        <title>Transcriptome Assembly of Anthurium amnicola.</title>
        <authorList>
            <person name="Suzuki J."/>
        </authorList>
    </citation>
    <scope>NUCLEOTIDE SEQUENCE</scope>
</reference>
<dbReference type="AlphaFoldDB" id="A0A1D1YHQ5"/>
<dbReference type="GO" id="GO:0009055">
    <property type="term" value="F:electron transfer activity"/>
    <property type="evidence" value="ECO:0007669"/>
    <property type="project" value="InterPro"/>
</dbReference>
<feature type="non-terminal residue" evidence="4">
    <location>
        <position position="125"/>
    </location>
</feature>
<keyword evidence="2" id="KW-1133">Transmembrane helix</keyword>
<dbReference type="PROSITE" id="PS51485">
    <property type="entry name" value="PHYTOCYANIN"/>
    <property type="match status" value="1"/>
</dbReference>
<accession>A0A1D1YHQ5</accession>
<dbReference type="PANTHER" id="PTHR33021:SF339">
    <property type="entry name" value="OS07G0570600 PROTEIN"/>
    <property type="match status" value="1"/>
</dbReference>
<dbReference type="InterPro" id="IPR003245">
    <property type="entry name" value="Phytocyanin_dom"/>
</dbReference>
<dbReference type="InterPro" id="IPR039391">
    <property type="entry name" value="Phytocyanin-like"/>
</dbReference>
<dbReference type="Gene3D" id="2.60.40.420">
    <property type="entry name" value="Cupredoxins - blue copper proteins"/>
    <property type="match status" value="1"/>
</dbReference>
<feature type="domain" description="Phytocyanin" evidence="3">
    <location>
        <begin position="82"/>
        <end position="125"/>
    </location>
</feature>
<feature type="region of interest" description="Disordered" evidence="1">
    <location>
        <begin position="1"/>
        <end position="23"/>
    </location>
</feature>
<evidence type="ECO:0000259" key="3">
    <source>
        <dbReference type="PROSITE" id="PS51485"/>
    </source>
</evidence>
<dbReference type="Pfam" id="PF02298">
    <property type="entry name" value="Cu_bind_like"/>
    <property type="match status" value="1"/>
</dbReference>
<keyword evidence="2" id="KW-0812">Transmembrane</keyword>
<evidence type="ECO:0000313" key="4">
    <source>
        <dbReference type="EMBL" id="JAT54186.1"/>
    </source>
</evidence>
<gene>
    <name evidence="4" type="primary">MAVI_2</name>
    <name evidence="4" type="ORF">g.19110</name>
</gene>
<proteinExistence type="predicted"/>
<evidence type="ECO:0000256" key="2">
    <source>
        <dbReference type="SAM" id="Phobius"/>
    </source>
</evidence>
<dbReference type="InterPro" id="IPR008972">
    <property type="entry name" value="Cupredoxin"/>
</dbReference>
<feature type="non-terminal residue" evidence="4">
    <location>
        <position position="1"/>
    </location>
</feature>